<dbReference type="Gene3D" id="2.100.10.50">
    <property type="match status" value="1"/>
</dbReference>
<keyword evidence="2" id="KW-1185">Reference proteome</keyword>
<dbReference type="GO" id="GO:0046755">
    <property type="term" value="P:viral budding"/>
    <property type="evidence" value="ECO:0007669"/>
    <property type="project" value="TreeGrafter"/>
</dbReference>
<dbReference type="InterPro" id="IPR018798">
    <property type="entry name" value="MVB12A/B"/>
</dbReference>
<comment type="caution">
    <text evidence="1">The sequence shown here is derived from an EMBL/GenBank/DDBJ whole genome shotgun (WGS) entry which is preliminary data.</text>
</comment>
<name>A0A6S7GMK4_PARCT</name>
<protein>
    <submittedName>
        <fullName evidence="1">Multivesicular body subunit 12B</fullName>
    </submittedName>
</protein>
<gene>
    <name evidence="1" type="ORF">PACLA_8A059822</name>
</gene>
<dbReference type="Proteomes" id="UP001152795">
    <property type="component" value="Unassembled WGS sequence"/>
</dbReference>
<dbReference type="Pfam" id="PF10240">
    <property type="entry name" value="DUF2464"/>
    <property type="match status" value="1"/>
</dbReference>
<dbReference type="GO" id="GO:0042058">
    <property type="term" value="P:regulation of epidermal growth factor receptor signaling pathway"/>
    <property type="evidence" value="ECO:0007669"/>
    <property type="project" value="TreeGrafter"/>
</dbReference>
<proteinExistence type="predicted"/>
<dbReference type="GO" id="GO:0005770">
    <property type="term" value="C:late endosome"/>
    <property type="evidence" value="ECO:0007669"/>
    <property type="project" value="TreeGrafter"/>
</dbReference>
<sequence length="278" mass="30329">MNSGQFITDIVVVSGKDKCLPGYTILTTTFSGNHDANLYEGSFLKGGGRYLCFAKIQNSPTMVTDITIVKEKDSIPTGFTAIKTCANDASEKSFRKHVLCLKTESNQKAATGVVNIVAVQQSKGEKILGNFYTISNDVNGINISYQTIPNGIVRRPPPYNSAMTYRPPNVHQGYPGASQALPYSSPGHHMPVPVSLQGTAPTTQNQPSSPVNKQTSAIQGVLFQVNPKFELLWKKANVSEQIRGNRCPGDIEKKVIRLYIHGIIDKPEDTVQCLLDCL</sequence>
<dbReference type="PROSITE" id="PS51498">
    <property type="entry name" value="MABP"/>
    <property type="match status" value="1"/>
</dbReference>
<dbReference type="EMBL" id="CACRXK020001780">
    <property type="protein sequence ID" value="CAB3991049.1"/>
    <property type="molecule type" value="Genomic_DNA"/>
</dbReference>
<evidence type="ECO:0000313" key="1">
    <source>
        <dbReference type="EMBL" id="CAB3991049.1"/>
    </source>
</evidence>
<organism evidence="1 2">
    <name type="scientific">Paramuricea clavata</name>
    <name type="common">Red gorgonian</name>
    <name type="synonym">Violescent sea-whip</name>
    <dbReference type="NCBI Taxonomy" id="317549"/>
    <lineage>
        <taxon>Eukaryota</taxon>
        <taxon>Metazoa</taxon>
        <taxon>Cnidaria</taxon>
        <taxon>Anthozoa</taxon>
        <taxon>Octocorallia</taxon>
        <taxon>Malacalcyonacea</taxon>
        <taxon>Plexauridae</taxon>
        <taxon>Paramuricea</taxon>
    </lineage>
</organism>
<dbReference type="InterPro" id="IPR023341">
    <property type="entry name" value="MABP"/>
</dbReference>
<accession>A0A6S7GMK4</accession>
<dbReference type="AlphaFoldDB" id="A0A6S7GMK4"/>
<dbReference type="GO" id="GO:0000813">
    <property type="term" value="C:ESCRT I complex"/>
    <property type="evidence" value="ECO:0007669"/>
    <property type="project" value="InterPro"/>
</dbReference>
<dbReference type="OrthoDB" id="6021306at2759"/>
<evidence type="ECO:0000313" key="2">
    <source>
        <dbReference type="Proteomes" id="UP001152795"/>
    </source>
</evidence>
<dbReference type="InterPro" id="IPR040297">
    <property type="entry name" value="MVB12B"/>
</dbReference>
<dbReference type="PANTHER" id="PTHR31547">
    <property type="entry name" value="MULTIVESICULAR BODY SUBUNIT 12B"/>
    <property type="match status" value="1"/>
</dbReference>
<dbReference type="PANTHER" id="PTHR31547:SF1">
    <property type="entry name" value="MULTIVESICULAR BODY SUBUNIT 12B"/>
    <property type="match status" value="1"/>
</dbReference>
<dbReference type="GO" id="GO:0019075">
    <property type="term" value="P:virus maturation"/>
    <property type="evidence" value="ECO:0007669"/>
    <property type="project" value="TreeGrafter"/>
</dbReference>
<reference evidence="1" key="1">
    <citation type="submission" date="2020-04" db="EMBL/GenBank/DDBJ databases">
        <authorList>
            <person name="Alioto T."/>
            <person name="Alioto T."/>
            <person name="Gomez Garrido J."/>
        </authorList>
    </citation>
    <scope>NUCLEOTIDE SEQUENCE</scope>
    <source>
        <strain evidence="1">A484AB</strain>
    </source>
</reference>